<gene>
    <name evidence="2" type="ORF">SAMN02910280_0200</name>
</gene>
<dbReference type="RefSeq" id="WP_072301251.1">
    <property type="nucleotide sequence ID" value="NZ_CAMIZA010000029.1"/>
</dbReference>
<protein>
    <submittedName>
        <fullName evidence="2">ACT domain-containing protein</fullName>
    </submittedName>
</protein>
<dbReference type="PROSITE" id="PS51671">
    <property type="entry name" value="ACT"/>
    <property type="match status" value="1"/>
</dbReference>
<evidence type="ECO:0000313" key="2">
    <source>
        <dbReference type="EMBL" id="SFW51866.1"/>
    </source>
</evidence>
<sequence length="81" mass="9232">MKRIEVISIDRIGLVGEISNVIRRLNGNIITHTANVVTDEQNTLVSHFTADICFETASEDEAVSRRLRRIKNVRQVRITDI</sequence>
<name>A0A1K1PVU3_RUMFL</name>
<dbReference type="InterPro" id="IPR045865">
    <property type="entry name" value="ACT-like_dom_sf"/>
</dbReference>
<proteinExistence type="predicted"/>
<evidence type="ECO:0000259" key="1">
    <source>
        <dbReference type="PROSITE" id="PS51671"/>
    </source>
</evidence>
<accession>A0A1K1PVU3</accession>
<evidence type="ECO:0000313" key="3">
    <source>
        <dbReference type="Proteomes" id="UP000183461"/>
    </source>
</evidence>
<dbReference type="SUPFAM" id="SSF55021">
    <property type="entry name" value="ACT-like"/>
    <property type="match status" value="1"/>
</dbReference>
<reference evidence="2 3" key="1">
    <citation type="submission" date="2016-11" db="EMBL/GenBank/DDBJ databases">
        <authorList>
            <person name="Jaros S."/>
            <person name="Januszkiewicz K."/>
            <person name="Wedrychowicz H."/>
        </authorList>
    </citation>
    <scope>NUCLEOTIDE SEQUENCE [LARGE SCALE GENOMIC DNA]</scope>
    <source>
        <strain evidence="2 3">YL228</strain>
    </source>
</reference>
<dbReference type="InterPro" id="IPR002912">
    <property type="entry name" value="ACT_dom"/>
</dbReference>
<organism evidence="2 3">
    <name type="scientific">Ruminococcus flavefaciens</name>
    <dbReference type="NCBI Taxonomy" id="1265"/>
    <lineage>
        <taxon>Bacteria</taxon>
        <taxon>Bacillati</taxon>
        <taxon>Bacillota</taxon>
        <taxon>Clostridia</taxon>
        <taxon>Eubacteriales</taxon>
        <taxon>Oscillospiraceae</taxon>
        <taxon>Ruminococcus</taxon>
    </lineage>
</organism>
<dbReference type="Gene3D" id="3.30.70.260">
    <property type="match status" value="1"/>
</dbReference>
<dbReference type="EMBL" id="FPIP01000011">
    <property type="protein sequence ID" value="SFW51866.1"/>
    <property type="molecule type" value="Genomic_DNA"/>
</dbReference>
<dbReference type="AlphaFoldDB" id="A0A1K1PVU3"/>
<dbReference type="Proteomes" id="UP000183461">
    <property type="component" value="Unassembled WGS sequence"/>
</dbReference>
<feature type="domain" description="ACT" evidence="1">
    <location>
        <begin position="3"/>
        <end position="81"/>
    </location>
</feature>